<reference evidence="1" key="1">
    <citation type="submission" date="2018-02" db="EMBL/GenBank/DDBJ databases">
        <title>Rhizophora mucronata_Transcriptome.</title>
        <authorList>
            <person name="Meera S.P."/>
            <person name="Sreeshan A."/>
            <person name="Augustine A."/>
        </authorList>
    </citation>
    <scope>NUCLEOTIDE SEQUENCE</scope>
    <source>
        <tissue evidence="1">Leaf</tissue>
    </source>
</reference>
<dbReference type="EMBL" id="GGEC01071768">
    <property type="protein sequence ID" value="MBX52252.1"/>
    <property type="molecule type" value="Transcribed_RNA"/>
</dbReference>
<organism evidence="1">
    <name type="scientific">Rhizophora mucronata</name>
    <name type="common">Asiatic mangrove</name>
    <dbReference type="NCBI Taxonomy" id="61149"/>
    <lineage>
        <taxon>Eukaryota</taxon>
        <taxon>Viridiplantae</taxon>
        <taxon>Streptophyta</taxon>
        <taxon>Embryophyta</taxon>
        <taxon>Tracheophyta</taxon>
        <taxon>Spermatophyta</taxon>
        <taxon>Magnoliopsida</taxon>
        <taxon>eudicotyledons</taxon>
        <taxon>Gunneridae</taxon>
        <taxon>Pentapetalae</taxon>
        <taxon>rosids</taxon>
        <taxon>fabids</taxon>
        <taxon>Malpighiales</taxon>
        <taxon>Rhizophoraceae</taxon>
        <taxon>Rhizophora</taxon>
    </lineage>
</organism>
<accession>A0A2P2PBX1</accession>
<evidence type="ECO:0000313" key="1">
    <source>
        <dbReference type="EMBL" id="MBX52252.1"/>
    </source>
</evidence>
<name>A0A2P2PBX1_RHIMU</name>
<dbReference type="AlphaFoldDB" id="A0A2P2PBX1"/>
<sequence>MVCSFDLIWQTILFFPSKSCSCN</sequence>
<protein>
    <submittedName>
        <fullName evidence="1">Uncharacterized protein</fullName>
    </submittedName>
</protein>
<proteinExistence type="predicted"/>